<feature type="region of interest" description="Disordered" evidence="1">
    <location>
        <begin position="303"/>
        <end position="393"/>
    </location>
</feature>
<feature type="compositionally biased region" description="Pro residues" evidence="1">
    <location>
        <begin position="588"/>
        <end position="597"/>
    </location>
</feature>
<dbReference type="HOGENOM" id="CLU_389342_0_0_1"/>
<dbReference type="OrthoDB" id="2758530at2759"/>
<sequence>MAQALSRSPSPLFSEPDTAIEPVVKPFIVPTATPSLSPQLGAASSSSTSTPLITPSSPSPRENHPSQPRRRRRRDIPYILVPPFPPGRSRDDYAPMSGADPRPKVDESNGLADALSAAFSNNDTSTMTGNVRPKTDRWEVEEVDKPLKPPRPKQQANRQNIRKGRIRPLPHTPTPLAAPPALDETREIPLHISGDEKDPAWFTLAIVTRHIRQLYLERDFEIGKEFWNGITYQTSTAPSTDPNDDEIASSQGVETFPDEPLSQEDAEISYVDTESESLGARDMWMETVESSHLPMSAGILEHTITSTPSTPPRTAEPKAWMGDGQSPHWRTNQFALHSDHPIPSTSQGPGSMLHPHARAFNPGANDFLGSALSPTSPSAMPQSSTSHGHTGSLLHGIGMTSMADSYYPHNSTTSYFTHADDFVSNDGLSLGEEPPASVEPTEDGGYIGDGTIDPTLLGGGSWIPPNMTQSSPHDLDMGADMGMGMDMGGLSPVQRSRSPVESPPIASSSTRVFPLPFIPKPSRSKATTVSTRHKKRRKITPSESEYAPSQPERLRSPNTIVIPGRRPRPHLSDDDNEIILDCDDSVYSPPPPPPPPRKPVKKSSVTAQDSTETPFRRITRARQSEVSSDNSSDVEKAGEPIATVHSGLSATLAKTLQHTGYLTLPKTAQEETACHHCRRSTYYEKMRCTKVRNGSMCGLRYCVNCITKR</sequence>
<protein>
    <recommendedName>
        <fullName evidence="4">Zinc-finger domain-containing protein</fullName>
    </recommendedName>
</protein>
<feature type="compositionally biased region" description="Polar residues" evidence="1">
    <location>
        <begin position="372"/>
        <end position="389"/>
    </location>
</feature>
<evidence type="ECO:0008006" key="4">
    <source>
        <dbReference type="Google" id="ProtNLM"/>
    </source>
</evidence>
<dbReference type="Proteomes" id="UP000027265">
    <property type="component" value="Unassembled WGS sequence"/>
</dbReference>
<reference evidence="3" key="1">
    <citation type="journal article" date="2014" name="Proc. Natl. Acad. Sci. U.S.A.">
        <title>Extensive sampling of basidiomycete genomes demonstrates inadequacy of the white-rot/brown-rot paradigm for wood decay fungi.</title>
        <authorList>
            <person name="Riley R."/>
            <person name="Salamov A.A."/>
            <person name="Brown D.W."/>
            <person name="Nagy L.G."/>
            <person name="Floudas D."/>
            <person name="Held B.W."/>
            <person name="Levasseur A."/>
            <person name="Lombard V."/>
            <person name="Morin E."/>
            <person name="Otillar R."/>
            <person name="Lindquist E.A."/>
            <person name="Sun H."/>
            <person name="LaButti K.M."/>
            <person name="Schmutz J."/>
            <person name="Jabbour D."/>
            <person name="Luo H."/>
            <person name="Baker S.E."/>
            <person name="Pisabarro A.G."/>
            <person name="Walton J.D."/>
            <person name="Blanchette R.A."/>
            <person name="Henrissat B."/>
            <person name="Martin F."/>
            <person name="Cullen D."/>
            <person name="Hibbett D.S."/>
            <person name="Grigoriev I.V."/>
        </authorList>
    </citation>
    <scope>NUCLEOTIDE SEQUENCE [LARGE SCALE GENOMIC DNA]</scope>
    <source>
        <strain evidence="3">MUCL 33604</strain>
    </source>
</reference>
<organism evidence="2 3">
    <name type="scientific">Jaapia argillacea MUCL 33604</name>
    <dbReference type="NCBI Taxonomy" id="933084"/>
    <lineage>
        <taxon>Eukaryota</taxon>
        <taxon>Fungi</taxon>
        <taxon>Dikarya</taxon>
        <taxon>Basidiomycota</taxon>
        <taxon>Agaricomycotina</taxon>
        <taxon>Agaricomycetes</taxon>
        <taxon>Agaricomycetidae</taxon>
        <taxon>Jaapiales</taxon>
        <taxon>Jaapiaceae</taxon>
        <taxon>Jaapia</taxon>
    </lineage>
</organism>
<proteinExistence type="predicted"/>
<dbReference type="AlphaFoldDB" id="A0A067PLP0"/>
<dbReference type="InParanoid" id="A0A067PLP0"/>
<evidence type="ECO:0000313" key="2">
    <source>
        <dbReference type="EMBL" id="KDQ51376.1"/>
    </source>
</evidence>
<feature type="compositionally biased region" description="Low complexity" evidence="1">
    <location>
        <begin position="34"/>
        <end position="60"/>
    </location>
</feature>
<name>A0A067PLP0_9AGAM</name>
<evidence type="ECO:0000313" key="3">
    <source>
        <dbReference type="Proteomes" id="UP000027265"/>
    </source>
</evidence>
<dbReference type="EMBL" id="KL197749">
    <property type="protein sequence ID" value="KDQ51376.1"/>
    <property type="molecule type" value="Genomic_DNA"/>
</dbReference>
<feature type="region of interest" description="Disordered" evidence="1">
    <location>
        <begin position="488"/>
        <end position="638"/>
    </location>
</feature>
<accession>A0A067PLP0</accession>
<evidence type="ECO:0000256" key="1">
    <source>
        <dbReference type="SAM" id="MobiDB-lite"/>
    </source>
</evidence>
<feature type="compositionally biased region" description="Polar residues" evidence="1">
    <location>
        <begin position="118"/>
        <end position="129"/>
    </location>
</feature>
<gene>
    <name evidence="2" type="ORF">JAAARDRAFT_533722</name>
</gene>
<feature type="compositionally biased region" description="Acidic residues" evidence="1">
    <location>
        <begin position="574"/>
        <end position="584"/>
    </location>
</feature>
<feature type="compositionally biased region" description="Polar residues" evidence="1">
    <location>
        <begin position="493"/>
        <end position="511"/>
    </location>
</feature>
<keyword evidence="3" id="KW-1185">Reference proteome</keyword>
<feature type="region of interest" description="Disordered" evidence="1">
    <location>
        <begin position="235"/>
        <end position="264"/>
    </location>
</feature>
<dbReference type="STRING" id="933084.A0A067PLP0"/>
<feature type="region of interest" description="Disordered" evidence="1">
    <location>
        <begin position="30"/>
        <end position="137"/>
    </location>
</feature>